<sequence length="99" mass="10771">MIGCAAAAVRVCKCQHGQCIACLFLLKSTRSPSSLPLSLHYEGRSETAVSVRFYCSTFSPSLGCGLQTELHMQVCTAHLFMLWAALCAELSCSCCCYTY</sequence>
<reference evidence="1" key="1">
    <citation type="journal article" date="2017" name="Parasit. Vectors">
        <title>Sialotranscriptomics of Rhipicephalus zambeziensis reveals intricate expression profiles of secretory proteins and suggests tight temporal transcriptional regulation during blood-feeding.</title>
        <authorList>
            <person name="de Castro M.H."/>
            <person name="de Klerk D."/>
            <person name="Pienaar R."/>
            <person name="Rees D.J.G."/>
            <person name="Mans B.J."/>
        </authorList>
    </citation>
    <scope>NUCLEOTIDE SEQUENCE</scope>
    <source>
        <tissue evidence="1">Salivary glands</tissue>
    </source>
</reference>
<accession>A0A224YAK0</accession>
<dbReference type="AlphaFoldDB" id="A0A224YAK0"/>
<protein>
    <submittedName>
        <fullName evidence="1">Uncharacterized protein</fullName>
    </submittedName>
</protein>
<name>A0A224YAK0_9ACAR</name>
<dbReference type="EMBL" id="GFPF01003550">
    <property type="protein sequence ID" value="MAA14696.1"/>
    <property type="molecule type" value="Transcribed_RNA"/>
</dbReference>
<evidence type="ECO:0000313" key="1">
    <source>
        <dbReference type="EMBL" id="MAA14696.1"/>
    </source>
</evidence>
<proteinExistence type="predicted"/>
<organism evidence="1">
    <name type="scientific">Rhipicephalus zambeziensis</name>
    <dbReference type="NCBI Taxonomy" id="60191"/>
    <lineage>
        <taxon>Eukaryota</taxon>
        <taxon>Metazoa</taxon>
        <taxon>Ecdysozoa</taxon>
        <taxon>Arthropoda</taxon>
        <taxon>Chelicerata</taxon>
        <taxon>Arachnida</taxon>
        <taxon>Acari</taxon>
        <taxon>Parasitiformes</taxon>
        <taxon>Ixodida</taxon>
        <taxon>Ixodoidea</taxon>
        <taxon>Ixodidae</taxon>
        <taxon>Rhipicephalinae</taxon>
        <taxon>Rhipicephalus</taxon>
        <taxon>Rhipicephalus</taxon>
    </lineage>
</organism>